<dbReference type="InterPro" id="IPR022495">
    <property type="entry name" value="Bud32"/>
</dbReference>
<name>A0A177ECD6_9MICR</name>
<feature type="domain" description="Protein kinase" evidence="11">
    <location>
        <begin position="1"/>
        <end position="225"/>
    </location>
</feature>
<evidence type="ECO:0000256" key="3">
    <source>
        <dbReference type="ARBA" id="ARBA00022527"/>
    </source>
</evidence>
<dbReference type="Pfam" id="PF00069">
    <property type="entry name" value="Pkinase"/>
    <property type="match status" value="1"/>
</dbReference>
<organism evidence="12 13">
    <name type="scientific">Nematocida displodere</name>
    <dbReference type="NCBI Taxonomy" id="1805483"/>
    <lineage>
        <taxon>Eukaryota</taxon>
        <taxon>Fungi</taxon>
        <taxon>Fungi incertae sedis</taxon>
        <taxon>Microsporidia</taxon>
        <taxon>Nematocida</taxon>
    </lineage>
</organism>
<dbReference type="Proteomes" id="UP000185944">
    <property type="component" value="Unassembled WGS sequence"/>
</dbReference>
<dbReference type="NCBIfam" id="TIGR03724">
    <property type="entry name" value="arch_bud32"/>
    <property type="match status" value="1"/>
</dbReference>
<dbReference type="GO" id="GO:0000408">
    <property type="term" value="C:EKC/KEOPS complex"/>
    <property type="evidence" value="ECO:0007669"/>
    <property type="project" value="EnsemblFungi"/>
</dbReference>
<evidence type="ECO:0000256" key="1">
    <source>
        <dbReference type="ARBA" id="ARBA00010630"/>
    </source>
</evidence>
<dbReference type="GO" id="GO:0004674">
    <property type="term" value="F:protein serine/threonine kinase activity"/>
    <property type="evidence" value="ECO:0007669"/>
    <property type="project" value="UniProtKB-KW"/>
</dbReference>
<keyword evidence="7 12" id="KW-0418">Kinase</keyword>
<evidence type="ECO:0000256" key="2">
    <source>
        <dbReference type="ARBA" id="ARBA00012513"/>
    </source>
</evidence>
<evidence type="ECO:0000256" key="10">
    <source>
        <dbReference type="ARBA" id="ARBA00048679"/>
    </source>
</evidence>
<dbReference type="Gene3D" id="3.30.200.20">
    <property type="entry name" value="Phosphorylase Kinase, domain 1"/>
    <property type="match status" value="1"/>
</dbReference>
<dbReference type="PROSITE" id="PS50011">
    <property type="entry name" value="PROTEIN_KINASE_DOM"/>
    <property type="match status" value="1"/>
</dbReference>
<dbReference type="PANTHER" id="PTHR12209:SF0">
    <property type="entry name" value="EKC_KEOPS COMPLEX SUBUNIT TP53RK"/>
    <property type="match status" value="1"/>
</dbReference>
<dbReference type="GO" id="GO:0000722">
    <property type="term" value="P:telomere maintenance via recombination"/>
    <property type="evidence" value="ECO:0007669"/>
    <property type="project" value="EnsemblFungi"/>
</dbReference>
<dbReference type="GO" id="GO:0005829">
    <property type="term" value="C:cytosol"/>
    <property type="evidence" value="ECO:0007669"/>
    <property type="project" value="TreeGrafter"/>
</dbReference>
<dbReference type="SMART" id="SM00220">
    <property type="entry name" value="S_TKc"/>
    <property type="match status" value="1"/>
</dbReference>
<comment type="catalytic activity">
    <reaction evidence="10">
        <text>L-seryl-[protein] + ATP = O-phospho-L-seryl-[protein] + ADP + H(+)</text>
        <dbReference type="Rhea" id="RHEA:17989"/>
        <dbReference type="Rhea" id="RHEA-COMP:9863"/>
        <dbReference type="Rhea" id="RHEA-COMP:11604"/>
        <dbReference type="ChEBI" id="CHEBI:15378"/>
        <dbReference type="ChEBI" id="CHEBI:29999"/>
        <dbReference type="ChEBI" id="CHEBI:30616"/>
        <dbReference type="ChEBI" id="CHEBI:83421"/>
        <dbReference type="ChEBI" id="CHEBI:456216"/>
        <dbReference type="EC" id="2.7.11.1"/>
    </reaction>
</comment>
<evidence type="ECO:0000256" key="7">
    <source>
        <dbReference type="ARBA" id="ARBA00022777"/>
    </source>
</evidence>
<dbReference type="GO" id="GO:0008033">
    <property type="term" value="P:tRNA processing"/>
    <property type="evidence" value="ECO:0007669"/>
    <property type="project" value="UniProtKB-KW"/>
</dbReference>
<dbReference type="GO" id="GO:0070525">
    <property type="term" value="P:tRNA threonylcarbamoyladenosine metabolic process"/>
    <property type="evidence" value="ECO:0007669"/>
    <property type="project" value="EnsemblFungi"/>
</dbReference>
<dbReference type="GO" id="GO:0016887">
    <property type="term" value="F:ATP hydrolysis activity"/>
    <property type="evidence" value="ECO:0007669"/>
    <property type="project" value="EnsemblFungi"/>
</dbReference>
<evidence type="ECO:0000256" key="8">
    <source>
        <dbReference type="ARBA" id="ARBA00022840"/>
    </source>
</evidence>
<keyword evidence="4" id="KW-0808">Transferase</keyword>
<dbReference type="GO" id="GO:0005634">
    <property type="term" value="C:nucleus"/>
    <property type="evidence" value="ECO:0007669"/>
    <property type="project" value="EnsemblFungi"/>
</dbReference>
<dbReference type="InterPro" id="IPR000719">
    <property type="entry name" value="Prot_kinase_dom"/>
</dbReference>
<dbReference type="GO" id="GO:0005524">
    <property type="term" value="F:ATP binding"/>
    <property type="evidence" value="ECO:0007669"/>
    <property type="project" value="UniProtKB-KW"/>
</dbReference>
<evidence type="ECO:0000256" key="9">
    <source>
        <dbReference type="ARBA" id="ARBA00047899"/>
    </source>
</evidence>
<keyword evidence="6" id="KW-0547">Nucleotide-binding</keyword>
<dbReference type="STRING" id="1805483.A0A177ECD6"/>
<evidence type="ECO:0000313" key="12">
    <source>
        <dbReference type="EMBL" id="OAG29396.1"/>
    </source>
</evidence>
<comment type="caution">
    <text evidence="12">The sequence shown here is derived from an EMBL/GenBank/DDBJ whole genome shotgun (WGS) entry which is preliminary data.</text>
</comment>
<dbReference type="AlphaFoldDB" id="A0A177ECD6"/>
<dbReference type="GeneID" id="93646879"/>
<evidence type="ECO:0000256" key="4">
    <source>
        <dbReference type="ARBA" id="ARBA00022679"/>
    </source>
</evidence>
<gene>
    <name evidence="12" type="ORF">NEDG_00529</name>
</gene>
<dbReference type="InterPro" id="IPR011009">
    <property type="entry name" value="Kinase-like_dom_sf"/>
</dbReference>
<evidence type="ECO:0000256" key="6">
    <source>
        <dbReference type="ARBA" id="ARBA00022741"/>
    </source>
</evidence>
<dbReference type="SUPFAM" id="SSF56112">
    <property type="entry name" value="Protein kinase-like (PK-like)"/>
    <property type="match status" value="1"/>
</dbReference>
<evidence type="ECO:0000313" key="13">
    <source>
        <dbReference type="Proteomes" id="UP000185944"/>
    </source>
</evidence>
<sequence length="225" mass="25289">MFQEVMRGSEAALYKYNNVAVKIRVPKTYRLEEIDKKIRIKRTRMERSILAKAEQINVAPKLVKMDEEVRKCVEELSQNVETVIAMEWIEGATLTDYLLKEKAEETYSPTTAAQIHAASMAIAKLHSIHIVHGDCTPNNILITETGVKVIDFGLGGLSHKVEDKAVDLYLFEKAIKAISALDCSSLIEKGYTATTSQTPEQTQQTLTRLEAIRKRGRKRELLAVG</sequence>
<dbReference type="GO" id="GO:0045944">
    <property type="term" value="P:positive regulation of transcription by RNA polymerase II"/>
    <property type="evidence" value="ECO:0007669"/>
    <property type="project" value="EnsemblFungi"/>
</dbReference>
<protein>
    <recommendedName>
        <fullName evidence="2">non-specific serine/threonine protein kinase</fullName>
        <ecNumber evidence="2">2.7.11.1</ecNumber>
    </recommendedName>
</protein>
<dbReference type="RefSeq" id="XP_067544044.1">
    <property type="nucleotide sequence ID" value="XM_067687947.1"/>
</dbReference>
<dbReference type="VEuPathDB" id="MicrosporidiaDB:NEDG_00529"/>
<comment type="catalytic activity">
    <reaction evidence="9">
        <text>L-threonyl-[protein] + ATP = O-phospho-L-threonyl-[protein] + ADP + H(+)</text>
        <dbReference type="Rhea" id="RHEA:46608"/>
        <dbReference type="Rhea" id="RHEA-COMP:11060"/>
        <dbReference type="Rhea" id="RHEA-COMP:11605"/>
        <dbReference type="ChEBI" id="CHEBI:15378"/>
        <dbReference type="ChEBI" id="CHEBI:30013"/>
        <dbReference type="ChEBI" id="CHEBI:30616"/>
        <dbReference type="ChEBI" id="CHEBI:61977"/>
        <dbReference type="ChEBI" id="CHEBI:456216"/>
        <dbReference type="EC" id="2.7.11.1"/>
    </reaction>
</comment>
<dbReference type="EMBL" id="LTDL01000040">
    <property type="protein sequence ID" value="OAG29396.1"/>
    <property type="molecule type" value="Genomic_DNA"/>
</dbReference>
<reference evidence="12 13" key="1">
    <citation type="submission" date="2016-02" db="EMBL/GenBank/DDBJ databases">
        <title>Discovery of a natural microsporidian pathogen with a broad tissue tropism in Caenorhabditis elegans.</title>
        <authorList>
            <person name="Luallen R.J."/>
            <person name="Reinke A.W."/>
            <person name="Tong L."/>
            <person name="Botts M.R."/>
            <person name="Felix M.-A."/>
            <person name="Troemel E.R."/>
        </authorList>
    </citation>
    <scope>NUCLEOTIDE SEQUENCE [LARGE SCALE GENOMIC DNA]</scope>
    <source>
        <strain evidence="12 13">JUm2807</strain>
    </source>
</reference>
<evidence type="ECO:0000259" key="11">
    <source>
        <dbReference type="PROSITE" id="PS50011"/>
    </source>
</evidence>
<proteinExistence type="inferred from homology"/>
<keyword evidence="8" id="KW-0067">ATP-binding</keyword>
<keyword evidence="3" id="KW-0723">Serine/threonine-protein kinase</keyword>
<comment type="similarity">
    <text evidence="1">Belongs to the protein kinase superfamily. BUD32 family.</text>
</comment>
<accession>A0A177ECD6</accession>
<dbReference type="OrthoDB" id="3399at2759"/>
<keyword evidence="13" id="KW-1185">Reference proteome</keyword>
<dbReference type="Gene3D" id="1.10.510.10">
    <property type="entry name" value="Transferase(Phosphotransferase) domain 1"/>
    <property type="match status" value="1"/>
</dbReference>
<dbReference type="PANTHER" id="PTHR12209">
    <property type="entry name" value="NON-SPECIFIC SERINE/THREONINE PROTEIN KINASE"/>
    <property type="match status" value="1"/>
</dbReference>
<evidence type="ECO:0000256" key="5">
    <source>
        <dbReference type="ARBA" id="ARBA00022694"/>
    </source>
</evidence>
<dbReference type="EC" id="2.7.11.1" evidence="2"/>
<keyword evidence="5" id="KW-0819">tRNA processing</keyword>